<sequence>MWRHRPAGLAIGLCVRADGTAVTSERSERVTMQAWKSVRFSGRSRVVDGLAKSLCLASLLVLGGCLSSLTTNEPLAVTSTVPVPKGRLDPRDVAIAEREHPKILAAYGGTYDDAKAVQAVARIVGRLVEATDEPWRSYRVTILNSPTVNAFALPGGYVYVTRGLLALALDTSEIAAVIAHEMAHVTARHAIARQERVEQAKLATQVVQDVVHDPAAVKLALASTQLSLARFSQVQELQADEIGIRTLANAGYDPFAAARFLKTMSAFSAYRSAVPNESDSTDFLSSHPSTPERLSQALEVAKVTGVSGGEQDRSAYLDLIDGLAYGDDPEEGYVRGRDFLHAKLGLGFKVPEGFVIDNTATAVLATNAEGTAIRFDGADIKPGDTLVSYLKSGWINGLQESSIHTFSVGGLPAASATASTRGYAYHIAIIRFGDGTYRFLFATRSPGPAFDRQFVETIESFHALTAEDKARLRPLTLHTVTVRPGDTVEGYARRMTFLTRPDQLFRIMNGLAGTAEPAVGTKVKIITDR</sequence>
<keyword evidence="4" id="KW-0378">Hydrolase</keyword>
<comment type="cofactor">
    <cofactor evidence="1">
        <name>Zn(2+)</name>
        <dbReference type="ChEBI" id="CHEBI:29105"/>
    </cofactor>
</comment>
<evidence type="ECO:0000256" key="1">
    <source>
        <dbReference type="ARBA" id="ARBA00001947"/>
    </source>
</evidence>
<keyword evidence="3" id="KW-0479">Metal-binding</keyword>
<protein>
    <submittedName>
        <fullName evidence="8">TPR repeat-containing protein YfgC</fullName>
    </submittedName>
</protein>
<evidence type="ECO:0000256" key="2">
    <source>
        <dbReference type="ARBA" id="ARBA00022670"/>
    </source>
</evidence>
<gene>
    <name evidence="8" type="primary">yfgC_2</name>
    <name evidence="8" type="ORF">HDIA_4321</name>
</gene>
<dbReference type="Pfam" id="PF01435">
    <property type="entry name" value="Peptidase_M48"/>
    <property type="match status" value="1"/>
</dbReference>
<organism evidence="8 9">
    <name type="scientific">Hartmannibacter diazotrophicus</name>
    <dbReference type="NCBI Taxonomy" id="1482074"/>
    <lineage>
        <taxon>Bacteria</taxon>
        <taxon>Pseudomonadati</taxon>
        <taxon>Pseudomonadota</taxon>
        <taxon>Alphaproteobacteria</taxon>
        <taxon>Hyphomicrobiales</taxon>
        <taxon>Pleomorphomonadaceae</taxon>
        <taxon>Hartmannibacter</taxon>
    </lineage>
</organism>
<dbReference type="AlphaFoldDB" id="A0A2C9DC00"/>
<evidence type="ECO:0000256" key="3">
    <source>
        <dbReference type="ARBA" id="ARBA00022723"/>
    </source>
</evidence>
<keyword evidence="6" id="KW-0482">Metalloprotease</keyword>
<feature type="domain" description="Peptidase M48" evidence="7">
    <location>
        <begin position="118"/>
        <end position="299"/>
    </location>
</feature>
<evidence type="ECO:0000256" key="6">
    <source>
        <dbReference type="ARBA" id="ARBA00023049"/>
    </source>
</evidence>
<proteinExistence type="predicted"/>
<dbReference type="GO" id="GO:0051603">
    <property type="term" value="P:proteolysis involved in protein catabolic process"/>
    <property type="evidence" value="ECO:0007669"/>
    <property type="project" value="TreeGrafter"/>
</dbReference>
<evidence type="ECO:0000313" key="8">
    <source>
        <dbReference type="EMBL" id="SON57862.1"/>
    </source>
</evidence>
<dbReference type="PANTHER" id="PTHR22726">
    <property type="entry name" value="METALLOENDOPEPTIDASE OMA1"/>
    <property type="match status" value="1"/>
</dbReference>
<dbReference type="GO" id="GO:0046872">
    <property type="term" value="F:metal ion binding"/>
    <property type="evidence" value="ECO:0007669"/>
    <property type="project" value="UniProtKB-KW"/>
</dbReference>
<dbReference type="InterPro" id="IPR051156">
    <property type="entry name" value="Mito/Outer_Membr_Metalloprot"/>
</dbReference>
<dbReference type="InterPro" id="IPR018392">
    <property type="entry name" value="LysM"/>
</dbReference>
<name>A0A2C9DC00_9HYPH</name>
<evidence type="ECO:0000313" key="9">
    <source>
        <dbReference type="Proteomes" id="UP000223606"/>
    </source>
</evidence>
<dbReference type="CDD" id="cd07324">
    <property type="entry name" value="M48C_Oma1-like"/>
    <property type="match status" value="1"/>
</dbReference>
<evidence type="ECO:0000256" key="4">
    <source>
        <dbReference type="ARBA" id="ARBA00022801"/>
    </source>
</evidence>
<dbReference type="CDD" id="cd00118">
    <property type="entry name" value="LysM"/>
    <property type="match status" value="1"/>
</dbReference>
<reference evidence="9" key="1">
    <citation type="submission" date="2017-09" db="EMBL/GenBank/DDBJ databases">
        <title>Genome sequence of Nannocystis excedens DSM 71.</title>
        <authorList>
            <person name="Blom J."/>
        </authorList>
    </citation>
    <scope>NUCLEOTIDE SEQUENCE [LARGE SCALE GENOMIC DNA]</scope>
    <source>
        <strain evidence="9">type strain: E19</strain>
    </source>
</reference>
<dbReference type="PANTHER" id="PTHR22726:SF1">
    <property type="entry name" value="METALLOENDOPEPTIDASE OMA1, MITOCHONDRIAL"/>
    <property type="match status" value="1"/>
</dbReference>
<evidence type="ECO:0000256" key="5">
    <source>
        <dbReference type="ARBA" id="ARBA00022833"/>
    </source>
</evidence>
<evidence type="ECO:0000259" key="7">
    <source>
        <dbReference type="Pfam" id="PF01435"/>
    </source>
</evidence>
<dbReference type="GO" id="GO:0004222">
    <property type="term" value="F:metalloendopeptidase activity"/>
    <property type="evidence" value="ECO:0007669"/>
    <property type="project" value="InterPro"/>
</dbReference>
<dbReference type="GO" id="GO:0016020">
    <property type="term" value="C:membrane"/>
    <property type="evidence" value="ECO:0007669"/>
    <property type="project" value="TreeGrafter"/>
</dbReference>
<dbReference type="Proteomes" id="UP000223606">
    <property type="component" value="Chromosome 1"/>
</dbReference>
<keyword evidence="9" id="KW-1185">Reference proteome</keyword>
<keyword evidence="2" id="KW-0645">Protease</keyword>
<dbReference type="KEGG" id="hdi:HDIA_4321"/>
<keyword evidence="5" id="KW-0862">Zinc</keyword>
<dbReference type="Gene3D" id="3.30.2010.10">
    <property type="entry name" value="Metalloproteases ('zincins'), catalytic domain"/>
    <property type="match status" value="1"/>
</dbReference>
<dbReference type="InterPro" id="IPR001915">
    <property type="entry name" value="Peptidase_M48"/>
</dbReference>
<accession>A0A2C9DC00</accession>
<dbReference type="EMBL" id="LT960614">
    <property type="protein sequence ID" value="SON57862.1"/>
    <property type="molecule type" value="Genomic_DNA"/>
</dbReference>